<proteinExistence type="predicted"/>
<dbReference type="EMBL" id="CAJVPV010016826">
    <property type="protein sequence ID" value="CAG8699824.1"/>
    <property type="molecule type" value="Genomic_DNA"/>
</dbReference>
<feature type="non-terminal residue" evidence="4">
    <location>
        <position position="1"/>
    </location>
</feature>
<gene>
    <name evidence="4" type="ORF">AMORRO_LOCUS12059</name>
</gene>
<evidence type="ECO:0000313" key="4">
    <source>
        <dbReference type="EMBL" id="CAG8699824.1"/>
    </source>
</evidence>
<dbReference type="Gene3D" id="3.90.1570.10">
    <property type="entry name" value="tt1808, chain A"/>
    <property type="match status" value="1"/>
</dbReference>
<dbReference type="InterPro" id="IPR008538">
    <property type="entry name" value="Uma2"/>
</dbReference>
<comment type="caution">
    <text evidence="4">The sequence shown here is derived from an EMBL/GenBank/DDBJ whole genome shotgun (WGS) entry which is preliminary data.</text>
</comment>
<protein>
    <submittedName>
        <fullName evidence="4">2427_t:CDS:1</fullName>
    </submittedName>
</protein>
<organism evidence="4 5">
    <name type="scientific">Acaulospora morrowiae</name>
    <dbReference type="NCBI Taxonomy" id="94023"/>
    <lineage>
        <taxon>Eukaryota</taxon>
        <taxon>Fungi</taxon>
        <taxon>Fungi incertae sedis</taxon>
        <taxon>Mucoromycota</taxon>
        <taxon>Glomeromycotina</taxon>
        <taxon>Glomeromycetes</taxon>
        <taxon>Diversisporales</taxon>
        <taxon>Acaulosporaceae</taxon>
        <taxon>Acaulospora</taxon>
    </lineage>
</organism>
<evidence type="ECO:0000256" key="1">
    <source>
        <dbReference type="SAM" id="Coils"/>
    </source>
</evidence>
<feature type="coiled-coil region" evidence="1">
    <location>
        <begin position="17"/>
        <end position="44"/>
    </location>
</feature>
<evidence type="ECO:0000313" key="5">
    <source>
        <dbReference type="Proteomes" id="UP000789342"/>
    </source>
</evidence>
<sequence>STVSIATTSSHMQSTSLRLSKESLNQARDRLLAFQEEKMEANEDMKPIIIRENVSLEAYIKYHEIERKLPVSIRLVEGKIIAYEVPLTSHALVAGEIAFLIRTWNNQLHNAQEEDLIVGPNSYYTTDLTIRPRGLPRPPPGQGSNSEGRPYPTLVVEVGNSESVPSLHDLSTGYFSPRTTIQIYLAIKIFPIRQDGTREMLALRYLRTNQINTMPDIIISFGTAPLHPNTIGFLTNIGVPLANIAGVGFSATACNASGIPIYQLHIPAIELFNGAFGGIPAGAVNGFYLDLWELQNIVLNDF</sequence>
<accession>A0A9N9HQ11</accession>
<dbReference type="Pfam" id="PF05685">
    <property type="entry name" value="Uma2"/>
    <property type="match status" value="1"/>
</dbReference>
<name>A0A9N9HQ11_9GLOM</name>
<keyword evidence="5" id="KW-1185">Reference proteome</keyword>
<dbReference type="AlphaFoldDB" id="A0A9N9HQ11"/>
<dbReference type="InterPro" id="IPR012296">
    <property type="entry name" value="Nuclease_put_TT1808"/>
</dbReference>
<feature type="domain" description="Putative restriction endonuclease" evidence="3">
    <location>
        <begin position="62"/>
        <end position="164"/>
    </location>
</feature>
<dbReference type="OrthoDB" id="2307807at2759"/>
<evidence type="ECO:0000259" key="3">
    <source>
        <dbReference type="Pfam" id="PF05685"/>
    </source>
</evidence>
<evidence type="ECO:0000256" key="2">
    <source>
        <dbReference type="SAM" id="MobiDB-lite"/>
    </source>
</evidence>
<dbReference type="Proteomes" id="UP000789342">
    <property type="component" value="Unassembled WGS sequence"/>
</dbReference>
<reference evidence="4" key="1">
    <citation type="submission" date="2021-06" db="EMBL/GenBank/DDBJ databases">
        <authorList>
            <person name="Kallberg Y."/>
            <person name="Tangrot J."/>
            <person name="Rosling A."/>
        </authorList>
    </citation>
    <scope>NUCLEOTIDE SEQUENCE</scope>
    <source>
        <strain evidence="4">CL551</strain>
    </source>
</reference>
<keyword evidence="1" id="KW-0175">Coiled coil</keyword>
<feature type="region of interest" description="Disordered" evidence="2">
    <location>
        <begin position="129"/>
        <end position="152"/>
    </location>
</feature>